<organism evidence="1 2">
    <name type="scientific">Ruminococcus bicirculans</name>
    <name type="common">ex Wegman et al. 2014</name>
    <dbReference type="NCBI Taxonomy" id="1160721"/>
    <lineage>
        <taxon>Bacteria</taxon>
        <taxon>Bacillati</taxon>
        <taxon>Bacillota</taxon>
        <taxon>Clostridia</taxon>
        <taxon>Eubacteriales</taxon>
        <taxon>Oscillospiraceae</taxon>
        <taxon>Ruminococcus</taxon>
    </lineage>
</organism>
<accession>A0AAW6E8R0</accession>
<sequence length="223" mass="24973">MNNDVFFISSQIMKWFKQSNSSVGDIMTPNHLLSLSCRTPIWNMQQKRAIPDAIKYLIGQGYITENENNIIKLTEKGYNKIHRESDSEIIENLLEKYQSGDVSNTTIMHQTNYNIKGSSIVGSQVGTVNSQLNFNQSDLSDEISQAILKIKEIAELSEENKKIIIELLQQIDVAVKSDNKDVQTEAKFTLKGILKGIGNTSVKVISVLSGLVNLAKFFGFQTP</sequence>
<reference evidence="1" key="1">
    <citation type="submission" date="2023-01" db="EMBL/GenBank/DDBJ databases">
        <title>Human gut microbiome strain richness.</title>
        <authorList>
            <person name="Chen-Liaw A."/>
        </authorList>
    </citation>
    <scope>NUCLEOTIDE SEQUENCE</scope>
    <source>
        <strain evidence="1">1001275st1_F4_1001275B_160808</strain>
    </source>
</reference>
<evidence type="ECO:0000313" key="2">
    <source>
        <dbReference type="Proteomes" id="UP001211015"/>
    </source>
</evidence>
<dbReference type="Proteomes" id="UP001211015">
    <property type="component" value="Unassembled WGS sequence"/>
</dbReference>
<proteinExistence type="predicted"/>
<evidence type="ECO:0000313" key="1">
    <source>
        <dbReference type="EMBL" id="MDB8745451.1"/>
    </source>
</evidence>
<name>A0AAW6E8R0_9FIRM</name>
<gene>
    <name evidence="1" type="ORF">PNU62_10520</name>
</gene>
<comment type="caution">
    <text evidence="1">The sequence shown here is derived from an EMBL/GenBank/DDBJ whole genome shotgun (WGS) entry which is preliminary data.</text>
</comment>
<dbReference type="RefSeq" id="WP_195388966.1">
    <property type="nucleotide sequence ID" value="NZ_JADNGL010000019.1"/>
</dbReference>
<dbReference type="EMBL" id="JAQMLV010000014">
    <property type="protein sequence ID" value="MDB8745451.1"/>
    <property type="molecule type" value="Genomic_DNA"/>
</dbReference>
<dbReference type="AlphaFoldDB" id="A0AAW6E8R0"/>
<protein>
    <submittedName>
        <fullName evidence="1">Uncharacterized protein</fullName>
    </submittedName>
</protein>